<sequence>MKSANYRPNLPNLMSLCEINYMMLLRLLADKELAGEERNFIISDFVSYRIKVNEVTPYTSLITMTQNCNALVNTLKGFLKPKMVIRLYHDARMAEVISNQDISQVKPRYDYPNSKMHLPDEKQQINLFLKEWLQLSLQLGQSPIKLCS</sequence>
<dbReference type="PANTHER" id="PTHR38774:SF1">
    <property type="entry name" value="CYTOPLASMIC PROTEIN"/>
    <property type="match status" value="1"/>
</dbReference>
<evidence type="ECO:0000313" key="2">
    <source>
        <dbReference type="Proteomes" id="UP000537141"/>
    </source>
</evidence>
<evidence type="ECO:0008006" key="3">
    <source>
        <dbReference type="Google" id="ProtNLM"/>
    </source>
</evidence>
<reference evidence="1 2" key="1">
    <citation type="submission" date="2020-08" db="EMBL/GenBank/DDBJ databases">
        <title>Genomic Encyclopedia of Type Strains, Phase IV (KMG-IV): sequencing the most valuable type-strain genomes for metagenomic binning, comparative biology and taxonomic classification.</title>
        <authorList>
            <person name="Goeker M."/>
        </authorList>
    </citation>
    <scope>NUCLEOTIDE SEQUENCE [LARGE SCALE GENOMIC DNA]</scope>
    <source>
        <strain evidence="1 2">DSM 26287</strain>
    </source>
</reference>
<dbReference type="AlphaFoldDB" id="A0A7X0NGL6"/>
<comment type="caution">
    <text evidence="1">The sequence shown here is derived from an EMBL/GenBank/DDBJ whole genome shotgun (WGS) entry which is preliminary data.</text>
</comment>
<proteinExistence type="predicted"/>
<protein>
    <recommendedName>
        <fullName evidence="3">DUF1249 domain-containing protein</fullName>
    </recommendedName>
</protein>
<dbReference type="Proteomes" id="UP000537141">
    <property type="component" value="Unassembled WGS sequence"/>
</dbReference>
<gene>
    <name evidence="1" type="ORF">HNQ55_001509</name>
</gene>
<organism evidence="1 2">
    <name type="scientific">Thalassotalea piscium</name>
    <dbReference type="NCBI Taxonomy" id="1230533"/>
    <lineage>
        <taxon>Bacteria</taxon>
        <taxon>Pseudomonadati</taxon>
        <taxon>Pseudomonadota</taxon>
        <taxon>Gammaproteobacteria</taxon>
        <taxon>Alteromonadales</taxon>
        <taxon>Colwelliaceae</taxon>
        <taxon>Thalassotalea</taxon>
    </lineage>
</organism>
<keyword evidence="2" id="KW-1185">Reference proteome</keyword>
<accession>A0A7X0NGL6</accession>
<name>A0A7X0NGL6_9GAMM</name>
<dbReference type="InterPro" id="IPR009659">
    <property type="entry name" value="DUF1249"/>
</dbReference>
<evidence type="ECO:0000313" key="1">
    <source>
        <dbReference type="EMBL" id="MBB6543005.1"/>
    </source>
</evidence>
<dbReference type="PANTHER" id="PTHR38774">
    <property type="entry name" value="CYTOPLASMIC PROTEIN-RELATED"/>
    <property type="match status" value="1"/>
</dbReference>
<dbReference type="EMBL" id="JACHHU010000009">
    <property type="protein sequence ID" value="MBB6543005.1"/>
    <property type="molecule type" value="Genomic_DNA"/>
</dbReference>
<dbReference type="Pfam" id="PF06853">
    <property type="entry name" value="DUF1249"/>
    <property type="match status" value="1"/>
</dbReference>
<dbReference type="RefSeq" id="WP_184423810.1">
    <property type="nucleotide sequence ID" value="NZ_AP027362.1"/>
</dbReference>